<evidence type="ECO:0000313" key="11">
    <source>
        <dbReference type="EMBL" id="KFZ60977.1"/>
    </source>
</evidence>
<name>A0A094KUI1_PODCR</name>
<feature type="non-terminal residue" evidence="11">
    <location>
        <position position="142"/>
    </location>
</feature>
<dbReference type="AlphaFoldDB" id="A0A094KUI1"/>
<comment type="caution">
    <text evidence="8">Lacks conserved residue(s) required for the propagation of feature annotation.</text>
</comment>
<dbReference type="Gene3D" id="2.40.160.110">
    <property type="match status" value="1"/>
</dbReference>
<sequence>MTNTTTINPGTQPTVPSTTMTARPTLAPRPPPIPTGTYTVSNGNGTCIKAVMGLQLMAQNTQKQMKYMAVNPNATETAGSCGTVQSELNITFSGGFINFIFVKQAPTYYVSKIETKLQLPSEGIFHCAAIREKLFTTKLGNS</sequence>
<feature type="region of interest" description="Disordered" evidence="9">
    <location>
        <begin position="1"/>
        <end position="32"/>
    </location>
</feature>
<evidence type="ECO:0000256" key="8">
    <source>
        <dbReference type="PROSITE-ProRule" id="PRU00740"/>
    </source>
</evidence>
<dbReference type="GO" id="GO:0005886">
    <property type="term" value="C:plasma membrane"/>
    <property type="evidence" value="ECO:0007669"/>
    <property type="project" value="TreeGrafter"/>
</dbReference>
<dbReference type="InterPro" id="IPR048528">
    <property type="entry name" value="Lamp2-like_luminal"/>
</dbReference>
<comment type="subcellular location">
    <subcellularLocation>
        <location evidence="1">Endosome membrane</location>
        <topology evidence="1">Single-pass type I membrane protein</topology>
    </subcellularLocation>
    <subcellularLocation>
        <location evidence="8">Lysosome membrane</location>
        <topology evidence="8">Single-pass type I membrane protein</topology>
    </subcellularLocation>
</comment>
<keyword evidence="7" id="KW-0325">Glycoprotein</keyword>
<evidence type="ECO:0000256" key="1">
    <source>
        <dbReference type="ARBA" id="ARBA00004530"/>
    </source>
</evidence>
<dbReference type="Pfam" id="PF01299">
    <property type="entry name" value="Lamp2-like_luminal"/>
    <property type="match status" value="1"/>
</dbReference>
<comment type="similarity">
    <text evidence="8">Belongs to the LAMP family.</text>
</comment>
<dbReference type="Proteomes" id="UP000053854">
    <property type="component" value="Unassembled WGS sequence"/>
</dbReference>
<evidence type="ECO:0000256" key="7">
    <source>
        <dbReference type="ARBA" id="ARBA00023180"/>
    </source>
</evidence>
<gene>
    <name evidence="11" type="ORF">N338_01188</name>
</gene>
<evidence type="ECO:0000256" key="2">
    <source>
        <dbReference type="ARBA" id="ARBA00022692"/>
    </source>
</evidence>
<dbReference type="GO" id="GO:0031902">
    <property type="term" value="C:late endosome membrane"/>
    <property type="evidence" value="ECO:0007669"/>
    <property type="project" value="TreeGrafter"/>
</dbReference>
<keyword evidence="6 8" id="KW-0472">Membrane</keyword>
<dbReference type="GO" id="GO:0005765">
    <property type="term" value="C:lysosomal membrane"/>
    <property type="evidence" value="ECO:0007669"/>
    <property type="project" value="UniProtKB-SubCell"/>
</dbReference>
<evidence type="ECO:0000259" key="10">
    <source>
        <dbReference type="Pfam" id="PF01299"/>
    </source>
</evidence>
<proteinExistence type="inferred from homology"/>
<dbReference type="InterPro" id="IPR002000">
    <property type="entry name" value="Lysosome-assoc_membr_glycop"/>
</dbReference>
<accession>A0A094KUI1</accession>
<dbReference type="PANTHER" id="PTHR11506">
    <property type="entry name" value="LYSOSOME-ASSOCIATED MEMBRANE GLYCOPROTEIN"/>
    <property type="match status" value="1"/>
</dbReference>
<keyword evidence="4" id="KW-0967">Endosome</keyword>
<reference evidence="11 12" key="1">
    <citation type="submission" date="2014-04" db="EMBL/GenBank/DDBJ databases">
        <title>Genome evolution of avian class.</title>
        <authorList>
            <person name="Zhang G."/>
            <person name="Li C."/>
        </authorList>
    </citation>
    <scope>NUCLEOTIDE SEQUENCE [LARGE SCALE GENOMIC DNA]</scope>
    <source>
        <strain evidence="11">BGI_N338</strain>
    </source>
</reference>
<evidence type="ECO:0000256" key="4">
    <source>
        <dbReference type="ARBA" id="ARBA00022753"/>
    </source>
</evidence>
<keyword evidence="3" id="KW-0732">Signal</keyword>
<protein>
    <submittedName>
        <fullName evidence="11">Lysosome-associated membrane glycoprotein 3</fullName>
    </submittedName>
</protein>
<dbReference type="PANTHER" id="PTHR11506:SF30">
    <property type="entry name" value="LYSOSOME-ASSOCIATED MEMBRANE GLYCOPROTEIN 3"/>
    <property type="match status" value="1"/>
</dbReference>
<evidence type="ECO:0000313" key="12">
    <source>
        <dbReference type="Proteomes" id="UP000053854"/>
    </source>
</evidence>
<dbReference type="EMBL" id="KL263906">
    <property type="protein sequence ID" value="KFZ60977.1"/>
    <property type="molecule type" value="Genomic_DNA"/>
</dbReference>
<evidence type="ECO:0000256" key="3">
    <source>
        <dbReference type="ARBA" id="ARBA00022729"/>
    </source>
</evidence>
<evidence type="ECO:0000256" key="5">
    <source>
        <dbReference type="ARBA" id="ARBA00022989"/>
    </source>
</evidence>
<feature type="domain" description="Lysosome-associated membrane glycoprotein 2-like luminal" evidence="10">
    <location>
        <begin position="35"/>
        <end position="142"/>
    </location>
</feature>
<evidence type="ECO:0000256" key="9">
    <source>
        <dbReference type="SAM" id="MobiDB-lite"/>
    </source>
</evidence>
<keyword evidence="8" id="KW-0458">Lysosome</keyword>
<organism evidence="11 12">
    <name type="scientific">Podiceps cristatus</name>
    <name type="common">Great crested grebe</name>
    <dbReference type="NCBI Taxonomy" id="345573"/>
    <lineage>
        <taxon>Eukaryota</taxon>
        <taxon>Metazoa</taxon>
        <taxon>Chordata</taxon>
        <taxon>Craniata</taxon>
        <taxon>Vertebrata</taxon>
        <taxon>Euteleostomi</taxon>
        <taxon>Archelosauria</taxon>
        <taxon>Archosauria</taxon>
        <taxon>Dinosauria</taxon>
        <taxon>Saurischia</taxon>
        <taxon>Theropoda</taxon>
        <taxon>Coelurosauria</taxon>
        <taxon>Aves</taxon>
        <taxon>Neognathae</taxon>
        <taxon>Neoaves</taxon>
        <taxon>Mirandornithes</taxon>
        <taxon>Podicipediformes</taxon>
        <taxon>Podicipedidae</taxon>
        <taxon>Podiceps</taxon>
    </lineage>
</organism>
<dbReference type="PROSITE" id="PS51407">
    <property type="entry name" value="LAMP_3"/>
    <property type="match status" value="1"/>
</dbReference>
<dbReference type="PRINTS" id="PR00336">
    <property type="entry name" value="LYSASSOCTDMP"/>
</dbReference>
<feature type="compositionally biased region" description="Polar residues" evidence="9">
    <location>
        <begin position="1"/>
        <end position="17"/>
    </location>
</feature>
<dbReference type="GO" id="GO:0072594">
    <property type="term" value="P:establishment of protein localization to organelle"/>
    <property type="evidence" value="ECO:0007669"/>
    <property type="project" value="TreeGrafter"/>
</dbReference>
<dbReference type="OrthoDB" id="9428839at2759"/>
<evidence type="ECO:0000256" key="6">
    <source>
        <dbReference type="ARBA" id="ARBA00023136"/>
    </source>
</evidence>
<keyword evidence="2 8" id="KW-0812">Transmembrane</keyword>
<keyword evidence="12" id="KW-1185">Reference proteome</keyword>
<keyword evidence="5" id="KW-1133">Transmembrane helix</keyword>